<protein>
    <submittedName>
        <fullName evidence="5">3-oxoacyl-[ACP] synthase III in alkane synthesis cluster</fullName>
    </submittedName>
</protein>
<dbReference type="KEGG" id="vin:AKJ08_2414"/>
<dbReference type="OrthoDB" id="9788274at2"/>
<feature type="domain" description="Thiolase N-terminal" evidence="3">
    <location>
        <begin position="61"/>
        <end position="153"/>
    </location>
</feature>
<organism evidence="5 6">
    <name type="scientific">Vulgatibacter incomptus</name>
    <dbReference type="NCBI Taxonomy" id="1391653"/>
    <lineage>
        <taxon>Bacteria</taxon>
        <taxon>Pseudomonadati</taxon>
        <taxon>Myxococcota</taxon>
        <taxon>Myxococcia</taxon>
        <taxon>Myxococcales</taxon>
        <taxon>Cystobacterineae</taxon>
        <taxon>Vulgatibacteraceae</taxon>
        <taxon>Vulgatibacter</taxon>
    </lineage>
</organism>
<dbReference type="PANTHER" id="PTHR34069:SF3">
    <property type="entry name" value="ACYL-COA:ACYL-COA ALKYLTRANSFERASE"/>
    <property type="match status" value="1"/>
</dbReference>
<feature type="domain" description="Beta-ketoacyl-[acyl-carrier-protein] synthase III C-terminal" evidence="4">
    <location>
        <begin position="258"/>
        <end position="343"/>
    </location>
</feature>
<sequence>MRWSRVCIEAIAYELPDERVTSSALEARLAPVYEALRLGGGQLEALTGIRERRWWPKGPVMSDVAARAGRKALEASGLRPEDLGAVIYGGVARDNLEPATACAVAESLGLPPEAVAHDLSSACLGMLEGVVELANRIELGQIRAGLVVGAESAREIVEQTIARMIAEPTLERLRLCLATLTGGSGAAAIVLTDSSISDAGHRLLGGAFRSAPQHHRLCRWGPTHGLLGDGPQVTDTDASAVLVHGIELAKQTWPRFLDSLKWRGDDLDKVVCHQVGSGNRRTLLDALSIPDDRDFFTFPTLGNTGSTALPIAAAMAAEQGFLAPGDRVGLLGIGSGLNCLMLGLQW</sequence>
<dbReference type="InterPro" id="IPR013747">
    <property type="entry name" value="ACP_syn_III_C"/>
</dbReference>
<dbReference type="GO" id="GO:0044550">
    <property type="term" value="P:secondary metabolite biosynthetic process"/>
    <property type="evidence" value="ECO:0007669"/>
    <property type="project" value="TreeGrafter"/>
</dbReference>
<dbReference type="EMBL" id="CP012332">
    <property type="protein sequence ID" value="AKU92027.1"/>
    <property type="molecule type" value="Genomic_DNA"/>
</dbReference>
<dbReference type="PATRIC" id="fig|1391653.3.peg.2516"/>
<accession>A0A0K1PEU7</accession>
<evidence type="ECO:0000313" key="5">
    <source>
        <dbReference type="EMBL" id="AKU92027.1"/>
    </source>
</evidence>
<dbReference type="NCBIfam" id="NF006720">
    <property type="entry name" value="PRK09258.1"/>
    <property type="match status" value="1"/>
</dbReference>
<dbReference type="GO" id="GO:0016747">
    <property type="term" value="F:acyltransferase activity, transferring groups other than amino-acyl groups"/>
    <property type="evidence" value="ECO:0007669"/>
    <property type="project" value="InterPro"/>
</dbReference>
<dbReference type="Pfam" id="PF08541">
    <property type="entry name" value="ACP_syn_III_C"/>
    <property type="match status" value="1"/>
</dbReference>
<dbReference type="RefSeq" id="WP_050726254.1">
    <property type="nucleotide sequence ID" value="NZ_CP012332.1"/>
</dbReference>
<dbReference type="Pfam" id="PF00108">
    <property type="entry name" value="Thiolase_N"/>
    <property type="match status" value="1"/>
</dbReference>
<proteinExistence type="predicted"/>
<keyword evidence="2" id="KW-0012">Acyltransferase</keyword>
<dbReference type="CDD" id="cd00830">
    <property type="entry name" value="KAS_III"/>
    <property type="match status" value="1"/>
</dbReference>
<evidence type="ECO:0000259" key="3">
    <source>
        <dbReference type="Pfam" id="PF00108"/>
    </source>
</evidence>
<keyword evidence="6" id="KW-1185">Reference proteome</keyword>
<dbReference type="Proteomes" id="UP000055590">
    <property type="component" value="Chromosome"/>
</dbReference>
<keyword evidence="1" id="KW-0808">Transferase</keyword>
<dbReference type="SUPFAM" id="SSF53901">
    <property type="entry name" value="Thiolase-like"/>
    <property type="match status" value="1"/>
</dbReference>
<evidence type="ECO:0000256" key="2">
    <source>
        <dbReference type="ARBA" id="ARBA00023315"/>
    </source>
</evidence>
<dbReference type="InterPro" id="IPR016039">
    <property type="entry name" value="Thiolase-like"/>
</dbReference>
<dbReference type="STRING" id="1391653.AKJ08_2414"/>
<dbReference type="AlphaFoldDB" id="A0A0K1PEU7"/>
<dbReference type="Gene3D" id="3.40.47.10">
    <property type="match status" value="2"/>
</dbReference>
<evidence type="ECO:0000313" key="6">
    <source>
        <dbReference type="Proteomes" id="UP000055590"/>
    </source>
</evidence>
<name>A0A0K1PEU7_9BACT</name>
<evidence type="ECO:0000259" key="4">
    <source>
        <dbReference type="Pfam" id="PF08541"/>
    </source>
</evidence>
<dbReference type="InterPro" id="IPR020616">
    <property type="entry name" value="Thiolase_N"/>
</dbReference>
<gene>
    <name evidence="5" type="ORF">AKJ08_2414</name>
</gene>
<evidence type="ECO:0000256" key="1">
    <source>
        <dbReference type="ARBA" id="ARBA00022679"/>
    </source>
</evidence>
<dbReference type="PANTHER" id="PTHR34069">
    <property type="entry name" value="3-OXOACYL-[ACYL-CARRIER-PROTEIN] SYNTHASE 3"/>
    <property type="match status" value="1"/>
</dbReference>
<reference evidence="5 6" key="1">
    <citation type="submission" date="2015-08" db="EMBL/GenBank/DDBJ databases">
        <authorList>
            <person name="Babu N.S."/>
            <person name="Beckwith C.J."/>
            <person name="Beseler K.G."/>
            <person name="Brison A."/>
            <person name="Carone J.V."/>
            <person name="Caskin T.P."/>
            <person name="Diamond M."/>
            <person name="Durham M.E."/>
            <person name="Foxe J.M."/>
            <person name="Go M."/>
            <person name="Henderson B.A."/>
            <person name="Jones I.B."/>
            <person name="McGettigan J.A."/>
            <person name="Micheletti S.J."/>
            <person name="Nasrallah M.E."/>
            <person name="Ortiz D."/>
            <person name="Piller C.R."/>
            <person name="Privatt S.R."/>
            <person name="Schneider S.L."/>
            <person name="Sharp S."/>
            <person name="Smith T.C."/>
            <person name="Stanton J.D."/>
            <person name="Ullery H.E."/>
            <person name="Wilson R.J."/>
            <person name="Serrano M.G."/>
            <person name="Buck G."/>
            <person name="Lee V."/>
            <person name="Wang Y."/>
            <person name="Carvalho R."/>
            <person name="Voegtly L."/>
            <person name="Shi R."/>
            <person name="Duckworth R."/>
            <person name="Johnson A."/>
            <person name="Loviza R."/>
            <person name="Walstead R."/>
            <person name="Shah Z."/>
            <person name="Kiflezghi M."/>
            <person name="Wade K."/>
            <person name="Ball S.L."/>
            <person name="Bradley K.W."/>
            <person name="Asai D.J."/>
            <person name="Bowman C.A."/>
            <person name="Russell D.A."/>
            <person name="Pope W.H."/>
            <person name="Jacobs-Sera D."/>
            <person name="Hendrix R.W."/>
            <person name="Hatfull G.F."/>
        </authorList>
    </citation>
    <scope>NUCLEOTIDE SEQUENCE [LARGE SCALE GENOMIC DNA]</scope>
    <source>
        <strain evidence="5 6">DSM 27710</strain>
    </source>
</reference>